<proteinExistence type="predicted"/>
<dbReference type="GeneID" id="87830715"/>
<dbReference type="Pfam" id="PF08881">
    <property type="entry name" value="CVNH"/>
    <property type="match status" value="1"/>
</dbReference>
<reference evidence="3" key="2">
    <citation type="submission" date="2023-05" db="EMBL/GenBank/DDBJ databases">
        <authorList>
            <consortium name="Lawrence Berkeley National Laboratory"/>
            <person name="Steindorff A."/>
            <person name="Hensen N."/>
            <person name="Bonometti L."/>
            <person name="Westerberg I."/>
            <person name="Brannstrom I.O."/>
            <person name="Guillou S."/>
            <person name="Cros-Aarteil S."/>
            <person name="Calhoun S."/>
            <person name="Haridas S."/>
            <person name="Kuo A."/>
            <person name="Mondo S."/>
            <person name="Pangilinan J."/>
            <person name="Riley R."/>
            <person name="Labutti K."/>
            <person name="Andreopoulos B."/>
            <person name="Lipzen A."/>
            <person name="Chen C."/>
            <person name="Yanf M."/>
            <person name="Daum C."/>
            <person name="Ng V."/>
            <person name="Clum A."/>
            <person name="Ohm R."/>
            <person name="Martin F."/>
            <person name="Silar P."/>
            <person name="Natvig D."/>
            <person name="Lalanne C."/>
            <person name="Gautier V."/>
            <person name="Ament-Velasquez S.L."/>
            <person name="Kruys A."/>
            <person name="Hutchinson M.I."/>
            <person name="Powell A.J."/>
            <person name="Barry K."/>
            <person name="Miller A.N."/>
            <person name="Grigoriev I.V."/>
            <person name="Debuchy R."/>
            <person name="Gladieux P."/>
            <person name="Thoren M.H."/>
            <person name="Johannesson H."/>
        </authorList>
    </citation>
    <scope>NUCLEOTIDE SEQUENCE</scope>
    <source>
        <strain evidence="3">CBS 731.68</strain>
    </source>
</reference>
<feature type="chain" id="PRO_5042838053" evidence="1">
    <location>
        <begin position="20"/>
        <end position="146"/>
    </location>
</feature>
<dbReference type="InterPro" id="IPR036673">
    <property type="entry name" value="Cyanovirin-N_sf"/>
</dbReference>
<evidence type="ECO:0000259" key="2">
    <source>
        <dbReference type="SMART" id="SM01111"/>
    </source>
</evidence>
<evidence type="ECO:0000313" key="3">
    <source>
        <dbReference type="EMBL" id="KAK4119191.1"/>
    </source>
</evidence>
<reference evidence="3" key="1">
    <citation type="journal article" date="2023" name="Mol. Phylogenet. Evol.">
        <title>Genome-scale phylogeny and comparative genomics of the fungal order Sordariales.</title>
        <authorList>
            <person name="Hensen N."/>
            <person name="Bonometti L."/>
            <person name="Westerberg I."/>
            <person name="Brannstrom I.O."/>
            <person name="Guillou S."/>
            <person name="Cros-Aarteil S."/>
            <person name="Calhoun S."/>
            <person name="Haridas S."/>
            <person name="Kuo A."/>
            <person name="Mondo S."/>
            <person name="Pangilinan J."/>
            <person name="Riley R."/>
            <person name="LaButti K."/>
            <person name="Andreopoulos B."/>
            <person name="Lipzen A."/>
            <person name="Chen C."/>
            <person name="Yan M."/>
            <person name="Daum C."/>
            <person name="Ng V."/>
            <person name="Clum A."/>
            <person name="Steindorff A."/>
            <person name="Ohm R.A."/>
            <person name="Martin F."/>
            <person name="Silar P."/>
            <person name="Natvig D.O."/>
            <person name="Lalanne C."/>
            <person name="Gautier V."/>
            <person name="Ament-Velasquez S.L."/>
            <person name="Kruys A."/>
            <person name="Hutchinson M.I."/>
            <person name="Powell A.J."/>
            <person name="Barry K."/>
            <person name="Miller A.N."/>
            <person name="Grigoriev I.V."/>
            <person name="Debuchy R."/>
            <person name="Gladieux P."/>
            <person name="Hiltunen Thoren M."/>
            <person name="Johannesson H."/>
        </authorList>
    </citation>
    <scope>NUCLEOTIDE SEQUENCE</scope>
    <source>
        <strain evidence="3">CBS 731.68</strain>
    </source>
</reference>
<dbReference type="SMART" id="SM01111">
    <property type="entry name" value="CVNH"/>
    <property type="match status" value="1"/>
</dbReference>
<dbReference type="AlphaFoldDB" id="A0AAN6TSD7"/>
<feature type="signal peptide" evidence="1">
    <location>
        <begin position="1"/>
        <end position="19"/>
    </location>
</feature>
<organism evidence="3 4">
    <name type="scientific">Parathielavia appendiculata</name>
    <dbReference type="NCBI Taxonomy" id="2587402"/>
    <lineage>
        <taxon>Eukaryota</taxon>
        <taxon>Fungi</taxon>
        <taxon>Dikarya</taxon>
        <taxon>Ascomycota</taxon>
        <taxon>Pezizomycotina</taxon>
        <taxon>Sordariomycetes</taxon>
        <taxon>Sordariomycetidae</taxon>
        <taxon>Sordariales</taxon>
        <taxon>Chaetomiaceae</taxon>
        <taxon>Parathielavia</taxon>
    </lineage>
</organism>
<feature type="domain" description="Cyanovirin-N" evidence="2">
    <location>
        <begin position="21"/>
        <end position="138"/>
    </location>
</feature>
<dbReference type="Gene3D" id="2.30.60.10">
    <property type="entry name" value="Cyanovirin-N"/>
    <property type="match status" value="1"/>
</dbReference>
<comment type="caution">
    <text evidence="3">The sequence shown here is derived from an EMBL/GenBank/DDBJ whole genome shotgun (WGS) entry which is preliminary data.</text>
</comment>
<dbReference type="PROSITE" id="PS51257">
    <property type="entry name" value="PROKAR_LIPOPROTEIN"/>
    <property type="match status" value="1"/>
</dbReference>
<dbReference type="SUPFAM" id="SSF51322">
    <property type="entry name" value="Cyanovirin-N"/>
    <property type="match status" value="1"/>
</dbReference>
<evidence type="ECO:0000256" key="1">
    <source>
        <dbReference type="SAM" id="SignalP"/>
    </source>
</evidence>
<keyword evidence="1" id="KW-0732">Signal</keyword>
<dbReference type="RefSeq" id="XP_062642964.1">
    <property type="nucleotide sequence ID" value="XM_062793946.1"/>
</dbReference>
<name>A0AAN6TSD7_9PEZI</name>
<dbReference type="Proteomes" id="UP001302602">
    <property type="component" value="Unassembled WGS sequence"/>
</dbReference>
<dbReference type="InterPro" id="IPR011058">
    <property type="entry name" value="Cyanovirin-N"/>
</dbReference>
<gene>
    <name evidence="3" type="ORF">N657DRAFT_650464</name>
</gene>
<accession>A0AAN6TSD7</accession>
<evidence type="ECO:0000313" key="4">
    <source>
        <dbReference type="Proteomes" id="UP001302602"/>
    </source>
</evidence>
<protein>
    <submittedName>
        <fullName evidence="3">CNVH-domain-containing protein</fullName>
    </submittedName>
</protein>
<keyword evidence="4" id="KW-1185">Reference proteome</keyword>
<dbReference type="EMBL" id="MU853252">
    <property type="protein sequence ID" value="KAK4119191.1"/>
    <property type="molecule type" value="Genomic_DNA"/>
</dbReference>
<sequence>MKPILSVLVLGLGATGALSANFIASCDEKSVKVSGRTLTANCKNIFGQLKCSKLDLNNCLRNNYGRLQEDPTGAGPHLGDQCINCTNGKPDNGLIVDAPPSLMYCQCNPGTGAAQANWPTAIFDLNTLVDNNNGVLECYKSRATAC</sequence>